<dbReference type="PROSITE" id="PS50893">
    <property type="entry name" value="ABC_TRANSPORTER_2"/>
    <property type="match status" value="1"/>
</dbReference>
<dbReference type="PROSITE" id="PS00211">
    <property type="entry name" value="ABC_TRANSPORTER_1"/>
    <property type="match status" value="1"/>
</dbReference>
<dbReference type="InterPro" id="IPR003593">
    <property type="entry name" value="AAA+_ATPase"/>
</dbReference>
<name>A0A975AJA1_9FIRM</name>
<keyword evidence="6" id="KW-1185">Reference proteome</keyword>
<dbReference type="InterPro" id="IPR027417">
    <property type="entry name" value="P-loop_NTPase"/>
</dbReference>
<sequence>MNEPLIRIENLSLEYQTQAGPVLALADINLELKEGEFVCLLGPSGCGKSTLLKIIAGYLAPTTGQCLMQGEPIKGPDWHRGVVFQSPTLYPWMNLRKNVEFGPRMRGVSEEKIREVSDHFLGQVKLTGFEDKWIFELSGGMKQRAELARALANEPAVILMDEPFGALDAMTRVDMQGLIREIWQKNKSTIFLITHDIDEALSLGTRVLVMSDRPGRILKEFQVDFTYKVFRQDARHRKYDESYFDVKDEIIDLIHYQDE</sequence>
<protein>
    <submittedName>
        <fullName evidence="5">ABC transporter ATP-binding protein</fullName>
    </submittedName>
</protein>
<dbReference type="PANTHER" id="PTHR42788:SF13">
    <property type="entry name" value="ALIPHATIC SULFONATES IMPORT ATP-BINDING PROTEIN SSUB"/>
    <property type="match status" value="1"/>
</dbReference>
<dbReference type="PANTHER" id="PTHR42788">
    <property type="entry name" value="TAURINE IMPORT ATP-BINDING PROTEIN-RELATED"/>
    <property type="match status" value="1"/>
</dbReference>
<organism evidence="5 6">
    <name type="scientific">Alkalibacter rhizosphaerae</name>
    <dbReference type="NCBI Taxonomy" id="2815577"/>
    <lineage>
        <taxon>Bacteria</taxon>
        <taxon>Bacillati</taxon>
        <taxon>Bacillota</taxon>
        <taxon>Clostridia</taxon>
        <taxon>Eubacteriales</taxon>
        <taxon>Eubacteriaceae</taxon>
        <taxon>Alkalibacter</taxon>
    </lineage>
</organism>
<accession>A0A975AJA1</accession>
<dbReference type="Gene3D" id="3.40.50.300">
    <property type="entry name" value="P-loop containing nucleotide triphosphate hydrolases"/>
    <property type="match status" value="1"/>
</dbReference>
<dbReference type="SUPFAM" id="SSF52540">
    <property type="entry name" value="P-loop containing nucleoside triphosphate hydrolases"/>
    <property type="match status" value="1"/>
</dbReference>
<dbReference type="GO" id="GO:0005524">
    <property type="term" value="F:ATP binding"/>
    <property type="evidence" value="ECO:0007669"/>
    <property type="project" value="UniProtKB-KW"/>
</dbReference>
<dbReference type="SMART" id="SM00382">
    <property type="entry name" value="AAA"/>
    <property type="match status" value="1"/>
</dbReference>
<dbReference type="CDD" id="cd03293">
    <property type="entry name" value="ABC_NrtD_SsuB_transporters"/>
    <property type="match status" value="1"/>
</dbReference>
<dbReference type="InterPro" id="IPR017871">
    <property type="entry name" value="ABC_transporter-like_CS"/>
</dbReference>
<feature type="domain" description="ABC transporter" evidence="4">
    <location>
        <begin position="6"/>
        <end position="237"/>
    </location>
</feature>
<dbReference type="EMBL" id="CP071444">
    <property type="protein sequence ID" value="QSX09385.1"/>
    <property type="molecule type" value="Genomic_DNA"/>
</dbReference>
<evidence type="ECO:0000313" key="5">
    <source>
        <dbReference type="EMBL" id="QSX09385.1"/>
    </source>
</evidence>
<dbReference type="Proteomes" id="UP000663499">
    <property type="component" value="Chromosome"/>
</dbReference>
<gene>
    <name evidence="5" type="ORF">J0B03_04780</name>
</gene>
<keyword evidence="2" id="KW-0547">Nucleotide-binding</keyword>
<dbReference type="AlphaFoldDB" id="A0A975AJA1"/>
<dbReference type="InterPro" id="IPR003439">
    <property type="entry name" value="ABC_transporter-like_ATP-bd"/>
</dbReference>
<dbReference type="InterPro" id="IPR050166">
    <property type="entry name" value="ABC_transporter_ATP-bind"/>
</dbReference>
<evidence type="ECO:0000256" key="1">
    <source>
        <dbReference type="ARBA" id="ARBA00022448"/>
    </source>
</evidence>
<dbReference type="GO" id="GO:0016887">
    <property type="term" value="F:ATP hydrolysis activity"/>
    <property type="evidence" value="ECO:0007669"/>
    <property type="project" value="InterPro"/>
</dbReference>
<proteinExistence type="predicted"/>
<evidence type="ECO:0000256" key="2">
    <source>
        <dbReference type="ARBA" id="ARBA00022741"/>
    </source>
</evidence>
<evidence type="ECO:0000256" key="3">
    <source>
        <dbReference type="ARBA" id="ARBA00022840"/>
    </source>
</evidence>
<keyword evidence="1" id="KW-0813">Transport</keyword>
<evidence type="ECO:0000259" key="4">
    <source>
        <dbReference type="PROSITE" id="PS50893"/>
    </source>
</evidence>
<evidence type="ECO:0000313" key="6">
    <source>
        <dbReference type="Proteomes" id="UP000663499"/>
    </source>
</evidence>
<reference evidence="5" key="1">
    <citation type="submission" date="2021-03" db="EMBL/GenBank/DDBJ databases">
        <title>Alkalibacter marinus sp. nov., isolated from tidal flat sediment.</title>
        <authorList>
            <person name="Namirimu T."/>
            <person name="Yang J.-A."/>
            <person name="Yang S.-H."/>
            <person name="Kim Y.-J."/>
            <person name="Kwon K.K."/>
        </authorList>
    </citation>
    <scope>NUCLEOTIDE SEQUENCE</scope>
    <source>
        <strain evidence="5">ES005</strain>
    </source>
</reference>
<dbReference type="Pfam" id="PF00005">
    <property type="entry name" value="ABC_tran"/>
    <property type="match status" value="1"/>
</dbReference>
<keyword evidence="3 5" id="KW-0067">ATP-binding</keyword>
<dbReference type="RefSeq" id="WP_207300720.1">
    <property type="nucleotide sequence ID" value="NZ_CP071444.1"/>
</dbReference>
<dbReference type="KEGG" id="alka:J0B03_04780"/>